<feature type="compositionally biased region" description="Polar residues" evidence="10">
    <location>
        <begin position="433"/>
        <end position="457"/>
    </location>
</feature>
<dbReference type="RefSeq" id="XP_018187338.1">
    <property type="nucleotide sequence ID" value="XM_018336158.1"/>
</dbReference>
<dbReference type="GO" id="GO:0007064">
    <property type="term" value="P:mitotic sister chromatid cohesion"/>
    <property type="evidence" value="ECO:0007669"/>
    <property type="project" value="TreeGrafter"/>
</dbReference>
<feature type="domain" description="N-acetyltransferase ESCO acetyl-transferase" evidence="12">
    <location>
        <begin position="508"/>
        <end position="576"/>
    </location>
</feature>
<name>A0A165G652_XYLHT</name>
<evidence type="ECO:0000313" key="13">
    <source>
        <dbReference type="EMBL" id="KZF21783.1"/>
    </source>
</evidence>
<keyword evidence="8" id="KW-0131">Cell cycle</keyword>
<evidence type="ECO:0000256" key="9">
    <source>
        <dbReference type="ARBA" id="ARBA00023315"/>
    </source>
</evidence>
<dbReference type="GO" id="GO:0008270">
    <property type="term" value="F:zinc ion binding"/>
    <property type="evidence" value="ECO:0007669"/>
    <property type="project" value="UniProtKB-KW"/>
</dbReference>
<keyword evidence="6" id="KW-0862">Zinc</keyword>
<keyword evidence="9" id="KW-0012">Acyltransferase</keyword>
<keyword evidence="5" id="KW-0863">Zinc-finger</keyword>
<accession>A0A165G652</accession>
<feature type="region of interest" description="Disordered" evidence="10">
    <location>
        <begin position="419"/>
        <end position="499"/>
    </location>
</feature>
<dbReference type="PANTHER" id="PTHR45884">
    <property type="entry name" value="N-ACETYLTRANSFERASE ECO"/>
    <property type="match status" value="1"/>
</dbReference>
<organism evidence="13 14">
    <name type="scientific">Xylona heveae (strain CBS 132557 / TC161)</name>
    <dbReference type="NCBI Taxonomy" id="1328760"/>
    <lineage>
        <taxon>Eukaryota</taxon>
        <taxon>Fungi</taxon>
        <taxon>Dikarya</taxon>
        <taxon>Ascomycota</taxon>
        <taxon>Pezizomycotina</taxon>
        <taxon>Xylonomycetes</taxon>
        <taxon>Xylonales</taxon>
        <taxon>Xylonaceae</taxon>
        <taxon>Xylona</taxon>
    </lineage>
</organism>
<dbReference type="STRING" id="1328760.A0A165G652"/>
<keyword evidence="14" id="KW-1185">Reference proteome</keyword>
<dbReference type="InterPro" id="IPR028009">
    <property type="entry name" value="ESCO_Acetyltransf_dom"/>
</dbReference>
<dbReference type="GeneID" id="28901295"/>
<dbReference type="EMBL" id="KV407460">
    <property type="protein sequence ID" value="KZF21783.1"/>
    <property type="molecule type" value="Genomic_DNA"/>
</dbReference>
<dbReference type="InterPro" id="IPR028005">
    <property type="entry name" value="AcTrfase_ESCO_Znf_dom"/>
</dbReference>
<dbReference type="OrthoDB" id="428854at2759"/>
<evidence type="ECO:0000256" key="7">
    <source>
        <dbReference type="ARBA" id="ARBA00023242"/>
    </source>
</evidence>
<dbReference type="PANTHER" id="PTHR45884:SF2">
    <property type="entry name" value="N-ACETYLTRANSFERASE ECO"/>
    <property type="match status" value="1"/>
</dbReference>
<evidence type="ECO:0000256" key="5">
    <source>
        <dbReference type="ARBA" id="ARBA00022771"/>
    </source>
</evidence>
<comment type="subcellular location">
    <subcellularLocation>
        <location evidence="1">Nucleus</location>
    </subcellularLocation>
</comment>
<keyword evidence="7" id="KW-0539">Nucleus</keyword>
<feature type="compositionally biased region" description="Basic and acidic residues" evidence="10">
    <location>
        <begin position="72"/>
        <end position="84"/>
    </location>
</feature>
<dbReference type="AlphaFoldDB" id="A0A165G652"/>
<evidence type="ECO:0000256" key="8">
    <source>
        <dbReference type="ARBA" id="ARBA00023306"/>
    </source>
</evidence>
<evidence type="ECO:0008006" key="15">
    <source>
        <dbReference type="Google" id="ProtNLM"/>
    </source>
</evidence>
<evidence type="ECO:0000313" key="14">
    <source>
        <dbReference type="Proteomes" id="UP000076632"/>
    </source>
</evidence>
<evidence type="ECO:0000256" key="1">
    <source>
        <dbReference type="ARBA" id="ARBA00004123"/>
    </source>
</evidence>
<comment type="similarity">
    <text evidence="2">Belongs to the acetyltransferase family. ECO subfamily.</text>
</comment>
<dbReference type="Pfam" id="PF13878">
    <property type="entry name" value="zf-C2H2_3"/>
    <property type="match status" value="1"/>
</dbReference>
<dbReference type="InParanoid" id="A0A165G652"/>
<feature type="region of interest" description="Disordered" evidence="10">
    <location>
        <begin position="70"/>
        <end position="120"/>
    </location>
</feature>
<evidence type="ECO:0000256" key="3">
    <source>
        <dbReference type="ARBA" id="ARBA00022679"/>
    </source>
</evidence>
<sequence length="579" mass="63557">MSFSYSKKQKGLKTYSRQTRSCIRPENDAPIAKRRRIEVHEDQNAAIEVGVKFQNSLAESTRASRRIQIAGTDDRPLDATRKLDEDCDGNAPKDEFSSHISSDLVGAPTSDGEDGGRLSSFDGLAATELQDSTLTTPPSSPPPIIPIDMNIRKIWKPMFSAVRRRSGNDIGARKSQAQSTQANLLGVAHTDARSSKISKGKRQSNLIQMQIDVGIETRRTCKACGMDYVPSSAEDDALHKRYHASQLGDGIDFGKGSTKWPESNRIWESAQFSAKASAERSTGLRQNSTVDYVVVVDQRSSFAEKRKARKALDIVTSELSAVSIDERTLWGTSKKETPSSCGRRPMGFANDMCSAETSTDPTELSSSDSEQALESIIGGDRYKIYLYMSGDKCVGLCLAERIAGAYQVLDGQDEVVPQKQETCSKLPTPIPSSPTTNAKSSLASAISRADIQQSSNDMSREEITPPILPRDLEEQHSDPSPNSAGPESPKRVITSKSSSISISAKPTSAVLGISRIWTSRSHRRHGIAATLLDCARDRFIYGMKIPKDLIAFSQPTESGVRLAENWFGKDKRWHVYRED</sequence>
<protein>
    <recommendedName>
        <fullName evidence="15">Sister chromatid cohesion acetyltransferase Eco1</fullName>
    </recommendedName>
</protein>
<feature type="region of interest" description="Disordered" evidence="10">
    <location>
        <begin position="1"/>
        <end position="29"/>
    </location>
</feature>
<evidence type="ECO:0000256" key="10">
    <source>
        <dbReference type="SAM" id="MobiDB-lite"/>
    </source>
</evidence>
<dbReference type="FunCoup" id="A0A165G652">
    <property type="interactions" value="25"/>
</dbReference>
<evidence type="ECO:0000259" key="11">
    <source>
        <dbReference type="Pfam" id="PF13878"/>
    </source>
</evidence>
<proteinExistence type="inferred from homology"/>
<evidence type="ECO:0000256" key="6">
    <source>
        <dbReference type="ARBA" id="ARBA00022833"/>
    </source>
</evidence>
<keyword evidence="3" id="KW-0808">Transferase</keyword>
<reference evidence="13 14" key="1">
    <citation type="journal article" date="2016" name="Fungal Biol.">
        <title>The genome of Xylona heveae provides a window into fungal endophytism.</title>
        <authorList>
            <person name="Gazis R."/>
            <person name="Kuo A."/>
            <person name="Riley R."/>
            <person name="LaButti K."/>
            <person name="Lipzen A."/>
            <person name="Lin J."/>
            <person name="Amirebrahimi M."/>
            <person name="Hesse C.N."/>
            <person name="Spatafora J.W."/>
            <person name="Henrissat B."/>
            <person name="Hainaut M."/>
            <person name="Grigoriev I.V."/>
            <person name="Hibbett D.S."/>
        </authorList>
    </citation>
    <scope>NUCLEOTIDE SEQUENCE [LARGE SCALE GENOMIC DNA]</scope>
    <source>
        <strain evidence="13 14">TC161</strain>
    </source>
</reference>
<gene>
    <name evidence="13" type="ORF">L228DRAFT_283913</name>
</gene>
<dbReference type="Pfam" id="PF13880">
    <property type="entry name" value="Acetyltransf_13"/>
    <property type="match status" value="1"/>
</dbReference>
<dbReference type="GO" id="GO:0005634">
    <property type="term" value="C:nucleus"/>
    <property type="evidence" value="ECO:0007669"/>
    <property type="project" value="UniProtKB-SubCell"/>
</dbReference>
<dbReference type="Proteomes" id="UP000076632">
    <property type="component" value="Unassembled WGS sequence"/>
</dbReference>
<dbReference type="GO" id="GO:0061733">
    <property type="term" value="F:protein-lysine-acetyltransferase activity"/>
    <property type="evidence" value="ECO:0007669"/>
    <property type="project" value="TreeGrafter"/>
</dbReference>
<keyword evidence="4" id="KW-0479">Metal-binding</keyword>
<evidence type="ECO:0000256" key="2">
    <source>
        <dbReference type="ARBA" id="ARBA00005816"/>
    </source>
</evidence>
<evidence type="ECO:0000259" key="12">
    <source>
        <dbReference type="Pfam" id="PF13880"/>
    </source>
</evidence>
<dbReference type="GO" id="GO:0000785">
    <property type="term" value="C:chromatin"/>
    <property type="evidence" value="ECO:0007669"/>
    <property type="project" value="TreeGrafter"/>
</dbReference>
<evidence type="ECO:0000256" key="4">
    <source>
        <dbReference type="ARBA" id="ARBA00022723"/>
    </source>
</evidence>
<feature type="domain" description="N-acetyltransferase ESCO zinc-finger" evidence="11">
    <location>
        <begin position="208"/>
        <end position="244"/>
    </location>
</feature>